<proteinExistence type="predicted"/>
<reference evidence="1 2" key="1">
    <citation type="submission" date="2016-04" db="EMBL/GenBank/DDBJ databases">
        <authorList>
            <person name="Evans L.H."/>
            <person name="Alamgir A."/>
            <person name="Owens N."/>
            <person name="Weber N.D."/>
            <person name="Virtaneva K."/>
            <person name="Barbian K."/>
            <person name="Babar A."/>
            <person name="Rosenke K."/>
        </authorList>
    </citation>
    <scope>NUCLEOTIDE SEQUENCE [LARGE SCALE GENOMIC DNA]</scope>
    <source>
        <strain evidence="1 2">JL2886</strain>
    </source>
</reference>
<keyword evidence="2" id="KW-1185">Reference proteome</keyword>
<evidence type="ECO:0000313" key="2">
    <source>
        <dbReference type="Proteomes" id="UP000092565"/>
    </source>
</evidence>
<dbReference type="Proteomes" id="UP000092565">
    <property type="component" value="Chromosome"/>
</dbReference>
<dbReference type="EMBL" id="CP015124">
    <property type="protein sequence ID" value="ANP37171.1"/>
    <property type="molecule type" value="Genomic_DNA"/>
</dbReference>
<dbReference type="AlphaFoldDB" id="A0A1B0ZSL8"/>
<accession>A0A1B0ZSL8</accession>
<protein>
    <submittedName>
        <fullName evidence="1">Uncharacterized protein</fullName>
    </submittedName>
</protein>
<evidence type="ECO:0000313" key="1">
    <source>
        <dbReference type="EMBL" id="ANP37171.1"/>
    </source>
</evidence>
<sequence>MARISLRAERDRATGIFAILPQSQAFAVRGQGTGTDPVSAL</sequence>
<name>A0A1B0ZSL8_9RHOB</name>
<organism evidence="1 2">
    <name type="scientific">Phaeobacter gallaeciensis</name>
    <dbReference type="NCBI Taxonomy" id="60890"/>
    <lineage>
        <taxon>Bacteria</taxon>
        <taxon>Pseudomonadati</taxon>
        <taxon>Pseudomonadota</taxon>
        <taxon>Alphaproteobacteria</taxon>
        <taxon>Rhodobacterales</taxon>
        <taxon>Roseobacteraceae</taxon>
        <taxon>Phaeobacter</taxon>
    </lineage>
</organism>
<gene>
    <name evidence="1" type="ORF">JL2886_02281</name>
</gene>